<comment type="function">
    <text evidence="9">Involved in the cellular defense against the biological effects of O6-methylguanine (O6-MeG) and O4-methylthymine (O4-MeT) in DNA. Repairs the methylated nucleobase in DNA by stoichiometrically transferring the methyl group to a cysteine residue in the enzyme. This is a suicide reaction: the enzyme is irreversibly inactivated.</text>
</comment>
<evidence type="ECO:0000256" key="1">
    <source>
        <dbReference type="ARBA" id="ARBA00001286"/>
    </source>
</evidence>
<keyword evidence="6 9" id="KW-0227">DNA damage</keyword>
<proteinExistence type="inferred from homology"/>
<dbReference type="GO" id="GO:0003908">
    <property type="term" value="F:methylated-DNA-[protein]-cysteine S-methyltransferase activity"/>
    <property type="evidence" value="ECO:0007669"/>
    <property type="project" value="UniProtKB-UniRule"/>
</dbReference>
<dbReference type="Gene3D" id="3.30.160.70">
    <property type="entry name" value="Methylated DNA-protein cysteine methyltransferase domain"/>
    <property type="match status" value="1"/>
</dbReference>
<dbReference type="GO" id="GO:0006307">
    <property type="term" value="P:DNA alkylation repair"/>
    <property type="evidence" value="ECO:0007669"/>
    <property type="project" value="UniProtKB-UniRule"/>
</dbReference>
<dbReference type="EMBL" id="DSOV01000052">
    <property type="protein sequence ID" value="HEN43030.1"/>
    <property type="molecule type" value="Genomic_DNA"/>
</dbReference>
<dbReference type="GO" id="GO:0032259">
    <property type="term" value="P:methylation"/>
    <property type="evidence" value="ECO:0007669"/>
    <property type="project" value="UniProtKB-KW"/>
</dbReference>
<dbReference type="Pfam" id="PF02870">
    <property type="entry name" value="Methyltransf_1N"/>
    <property type="match status" value="1"/>
</dbReference>
<dbReference type="HAMAP" id="MF_00772">
    <property type="entry name" value="OGT"/>
    <property type="match status" value="1"/>
</dbReference>
<dbReference type="GO" id="GO:0005737">
    <property type="term" value="C:cytoplasm"/>
    <property type="evidence" value="ECO:0007669"/>
    <property type="project" value="UniProtKB-SubCell"/>
</dbReference>
<comment type="catalytic activity">
    <reaction evidence="8 9">
        <text>a 6-O-methyl-2'-deoxyguanosine in DNA + L-cysteinyl-[protein] = S-methyl-L-cysteinyl-[protein] + a 2'-deoxyguanosine in DNA</text>
        <dbReference type="Rhea" id="RHEA:24000"/>
        <dbReference type="Rhea" id="RHEA-COMP:10131"/>
        <dbReference type="Rhea" id="RHEA-COMP:10132"/>
        <dbReference type="Rhea" id="RHEA-COMP:11367"/>
        <dbReference type="Rhea" id="RHEA-COMP:11368"/>
        <dbReference type="ChEBI" id="CHEBI:29950"/>
        <dbReference type="ChEBI" id="CHEBI:82612"/>
        <dbReference type="ChEBI" id="CHEBI:85445"/>
        <dbReference type="ChEBI" id="CHEBI:85448"/>
        <dbReference type="EC" id="2.1.1.63"/>
    </reaction>
</comment>
<evidence type="ECO:0000256" key="9">
    <source>
        <dbReference type="HAMAP-Rule" id="MF_00772"/>
    </source>
</evidence>
<evidence type="ECO:0000259" key="11">
    <source>
        <dbReference type="Pfam" id="PF02870"/>
    </source>
</evidence>
<evidence type="ECO:0000313" key="12">
    <source>
        <dbReference type="EMBL" id="HEN43030.1"/>
    </source>
</evidence>
<organism evidence="12">
    <name type="scientific">Geobacter metallireducens</name>
    <dbReference type="NCBI Taxonomy" id="28232"/>
    <lineage>
        <taxon>Bacteria</taxon>
        <taxon>Pseudomonadati</taxon>
        <taxon>Thermodesulfobacteriota</taxon>
        <taxon>Desulfuromonadia</taxon>
        <taxon>Geobacterales</taxon>
        <taxon>Geobacteraceae</taxon>
        <taxon>Geobacter</taxon>
    </lineage>
</organism>
<evidence type="ECO:0000256" key="5">
    <source>
        <dbReference type="ARBA" id="ARBA00022679"/>
    </source>
</evidence>
<dbReference type="Gene3D" id="1.10.10.10">
    <property type="entry name" value="Winged helix-like DNA-binding domain superfamily/Winged helix DNA-binding domain"/>
    <property type="match status" value="1"/>
</dbReference>
<dbReference type="SUPFAM" id="SSF46767">
    <property type="entry name" value="Methylated DNA-protein cysteine methyltransferase, C-terminal domain"/>
    <property type="match status" value="1"/>
</dbReference>
<keyword evidence="4 9" id="KW-0489">Methyltransferase</keyword>
<dbReference type="EC" id="2.1.1.63" evidence="9"/>
<sequence length="169" mass="18412">MKRYCSIRTPLGGMVALAEGDQLRGLWFTDQKYTPADAGKWLNDPDYPLFAELRRQLDAYFAGTLREFHLPLAPRGTLFQMTIWELLRAIPPGTTTTYGALARLAAERREGRIPSAQAVGGAVGRNPIDIIIPCHRVIGADGSLTGYAGGLHRKAALLALERGEGLPPT</sequence>
<dbReference type="InterPro" id="IPR001497">
    <property type="entry name" value="MethylDNA_cys_MeTrfase_AS"/>
</dbReference>
<comment type="catalytic activity">
    <reaction evidence="1 9">
        <text>a 4-O-methyl-thymidine in DNA + L-cysteinyl-[protein] = a thymidine in DNA + S-methyl-L-cysteinyl-[protein]</text>
        <dbReference type="Rhea" id="RHEA:53428"/>
        <dbReference type="Rhea" id="RHEA-COMP:10131"/>
        <dbReference type="Rhea" id="RHEA-COMP:10132"/>
        <dbReference type="Rhea" id="RHEA-COMP:13555"/>
        <dbReference type="Rhea" id="RHEA-COMP:13556"/>
        <dbReference type="ChEBI" id="CHEBI:29950"/>
        <dbReference type="ChEBI" id="CHEBI:82612"/>
        <dbReference type="ChEBI" id="CHEBI:137386"/>
        <dbReference type="ChEBI" id="CHEBI:137387"/>
        <dbReference type="EC" id="2.1.1.63"/>
    </reaction>
</comment>
<reference evidence="12" key="1">
    <citation type="journal article" date="2020" name="mSystems">
        <title>Genome- and Community-Level Interaction Insights into Carbon Utilization and Element Cycling Functions of Hydrothermarchaeota in Hydrothermal Sediment.</title>
        <authorList>
            <person name="Zhou Z."/>
            <person name="Liu Y."/>
            <person name="Xu W."/>
            <person name="Pan J."/>
            <person name="Luo Z.H."/>
            <person name="Li M."/>
        </authorList>
    </citation>
    <scope>NUCLEOTIDE SEQUENCE [LARGE SCALE GENOMIC DNA]</scope>
    <source>
        <strain evidence="12">SpSt-349</strain>
    </source>
</reference>
<dbReference type="SUPFAM" id="SSF53155">
    <property type="entry name" value="Methylated DNA-protein cysteine methyltransferase domain"/>
    <property type="match status" value="1"/>
</dbReference>
<gene>
    <name evidence="12" type="ORF">ENQ87_11805</name>
</gene>
<evidence type="ECO:0000259" key="10">
    <source>
        <dbReference type="Pfam" id="PF01035"/>
    </source>
</evidence>
<dbReference type="InterPro" id="IPR036631">
    <property type="entry name" value="MGMT_N_sf"/>
</dbReference>
<dbReference type="InterPro" id="IPR008332">
    <property type="entry name" value="MethylG_MeTrfase_N"/>
</dbReference>
<comment type="subcellular location">
    <subcellularLocation>
        <location evidence="9">Cytoplasm</location>
    </subcellularLocation>
</comment>
<evidence type="ECO:0000256" key="6">
    <source>
        <dbReference type="ARBA" id="ARBA00022763"/>
    </source>
</evidence>
<dbReference type="InterPro" id="IPR036217">
    <property type="entry name" value="MethylDNA_cys_MeTrfase_DNAb"/>
</dbReference>
<keyword evidence="7 9" id="KW-0234">DNA repair</keyword>
<comment type="caution">
    <text evidence="12">The sequence shown here is derived from an EMBL/GenBank/DDBJ whole genome shotgun (WGS) entry which is preliminary data.</text>
</comment>
<evidence type="ECO:0000256" key="2">
    <source>
        <dbReference type="ARBA" id="ARBA00008711"/>
    </source>
</evidence>
<dbReference type="NCBIfam" id="TIGR00589">
    <property type="entry name" value="ogt"/>
    <property type="match status" value="1"/>
</dbReference>
<evidence type="ECO:0000256" key="4">
    <source>
        <dbReference type="ARBA" id="ARBA00022603"/>
    </source>
</evidence>
<accession>A0A831XG64</accession>
<dbReference type="InterPro" id="IPR014048">
    <property type="entry name" value="MethylDNA_cys_MeTrfase_DNA-bd"/>
</dbReference>
<evidence type="ECO:0000256" key="3">
    <source>
        <dbReference type="ARBA" id="ARBA00022490"/>
    </source>
</evidence>
<keyword evidence="5 9" id="KW-0808">Transferase</keyword>
<feature type="domain" description="Methylguanine DNA methyltransferase ribonuclease-like" evidence="11">
    <location>
        <begin position="3"/>
        <end position="74"/>
    </location>
</feature>
<evidence type="ECO:0000256" key="7">
    <source>
        <dbReference type="ARBA" id="ARBA00023204"/>
    </source>
</evidence>
<dbReference type="PANTHER" id="PTHR10815">
    <property type="entry name" value="METHYLATED-DNA--PROTEIN-CYSTEINE METHYLTRANSFERASE"/>
    <property type="match status" value="1"/>
</dbReference>
<dbReference type="PANTHER" id="PTHR10815:SF5">
    <property type="entry name" value="METHYLATED-DNA--PROTEIN-CYSTEINE METHYLTRANSFERASE"/>
    <property type="match status" value="1"/>
</dbReference>
<feature type="active site" description="Nucleophile; methyl group acceptor" evidence="9">
    <location>
        <position position="134"/>
    </location>
</feature>
<dbReference type="FunFam" id="1.10.10.10:FF:000214">
    <property type="entry name" value="Methylated-DNA--protein-cysteine methyltransferase"/>
    <property type="match status" value="1"/>
</dbReference>
<keyword evidence="3 9" id="KW-0963">Cytoplasm</keyword>
<comment type="similarity">
    <text evidence="2 9">Belongs to the MGMT family.</text>
</comment>
<name>A0A831XG64_GEOME</name>
<feature type="domain" description="Methylated-DNA-[protein]-cysteine S-methyltransferase DNA binding" evidence="10">
    <location>
        <begin position="79"/>
        <end position="162"/>
    </location>
</feature>
<dbReference type="InterPro" id="IPR036388">
    <property type="entry name" value="WH-like_DNA-bd_sf"/>
</dbReference>
<dbReference type="AlphaFoldDB" id="A0A831XG64"/>
<comment type="miscellaneous">
    <text evidence="9">This enzyme catalyzes only one turnover and therefore is not strictly catalytic. According to one definition, an enzyme is a biocatalyst that acts repeatedly and over many reaction cycles.</text>
</comment>
<dbReference type="InterPro" id="IPR023546">
    <property type="entry name" value="MGMT"/>
</dbReference>
<protein>
    <recommendedName>
        <fullName evidence="9">Methylated-DNA--protein-cysteine methyltransferase</fullName>
        <ecNumber evidence="9">2.1.1.63</ecNumber>
    </recommendedName>
    <alternativeName>
        <fullName evidence="9">6-O-methylguanine-DNA methyltransferase</fullName>
        <shortName evidence="9">MGMT</shortName>
    </alternativeName>
    <alternativeName>
        <fullName evidence="9">O-6-methylguanine-DNA-alkyltransferase</fullName>
    </alternativeName>
</protein>
<dbReference type="PROSITE" id="PS00374">
    <property type="entry name" value="MGMT"/>
    <property type="match status" value="1"/>
</dbReference>
<evidence type="ECO:0000256" key="8">
    <source>
        <dbReference type="ARBA" id="ARBA00049348"/>
    </source>
</evidence>
<dbReference type="CDD" id="cd06445">
    <property type="entry name" value="ATase"/>
    <property type="match status" value="1"/>
</dbReference>
<dbReference type="Pfam" id="PF01035">
    <property type="entry name" value="DNA_binding_1"/>
    <property type="match status" value="1"/>
</dbReference>